<name>A0A226DVD3_FOLCA</name>
<organism evidence="1 2">
    <name type="scientific">Folsomia candida</name>
    <name type="common">Springtail</name>
    <dbReference type="NCBI Taxonomy" id="158441"/>
    <lineage>
        <taxon>Eukaryota</taxon>
        <taxon>Metazoa</taxon>
        <taxon>Ecdysozoa</taxon>
        <taxon>Arthropoda</taxon>
        <taxon>Hexapoda</taxon>
        <taxon>Collembola</taxon>
        <taxon>Entomobryomorpha</taxon>
        <taxon>Isotomoidea</taxon>
        <taxon>Isotomidae</taxon>
        <taxon>Proisotominae</taxon>
        <taxon>Folsomia</taxon>
    </lineage>
</organism>
<gene>
    <name evidence="1" type="ORF">Fcan01_16239</name>
</gene>
<dbReference type="Proteomes" id="UP000198287">
    <property type="component" value="Unassembled WGS sequence"/>
</dbReference>
<evidence type="ECO:0008006" key="3">
    <source>
        <dbReference type="Google" id="ProtNLM"/>
    </source>
</evidence>
<sequence>MGLTSSSTRNGRISSNRSGNDKIVASTRAMSKALMNHLILSKIFYQVSIPDLKSCRLVSHDWADQAATLLGCRVYLHAHQLFVYHGSNLNLATPLVNQKLIKSLKIYEEFDTVAQKNKAIDIITKGLSMLISKDILHVSAFMGKYKICLELDIPEKLNVHPNLTSITFRPGELKENGSFHPLLQSLIDSAPNLTFLDVWASFPDLERCKKLESFKLYFHRSDRAINIDNITAMLRQVKNSLTEVELKYLNDAPGGYQRRSMDVPVMSKLASLTYDVGHECLHTKFLNEENLPALKNLSFKNSFASRKLSDRLNMWQRHRGVQSLTLELCYKHRQEEFAERIVQLFPNVGKFEMKMNFFAHSSIHEINRVMEQLKMWELEESNVDVDYLGQAALIVIILRNMSLWRAYSPAKAGF</sequence>
<reference evidence="1 2" key="1">
    <citation type="submission" date="2015-12" db="EMBL/GenBank/DDBJ databases">
        <title>The genome of Folsomia candida.</title>
        <authorList>
            <person name="Faddeeva A."/>
            <person name="Derks M.F."/>
            <person name="Anvar Y."/>
            <person name="Smit S."/>
            <person name="Van Straalen N."/>
            <person name="Roelofs D."/>
        </authorList>
    </citation>
    <scope>NUCLEOTIDE SEQUENCE [LARGE SCALE GENOMIC DNA]</scope>
    <source>
        <strain evidence="1 2">VU population</strain>
        <tissue evidence="1">Whole body</tissue>
    </source>
</reference>
<evidence type="ECO:0000313" key="2">
    <source>
        <dbReference type="Proteomes" id="UP000198287"/>
    </source>
</evidence>
<evidence type="ECO:0000313" key="1">
    <source>
        <dbReference type="EMBL" id="OXA48647.1"/>
    </source>
</evidence>
<dbReference type="AlphaFoldDB" id="A0A226DVD3"/>
<proteinExistence type="predicted"/>
<keyword evidence="2" id="KW-1185">Reference proteome</keyword>
<accession>A0A226DVD3</accession>
<comment type="caution">
    <text evidence="1">The sequence shown here is derived from an EMBL/GenBank/DDBJ whole genome shotgun (WGS) entry which is preliminary data.</text>
</comment>
<dbReference type="EMBL" id="LNIX01000011">
    <property type="protein sequence ID" value="OXA48647.1"/>
    <property type="molecule type" value="Genomic_DNA"/>
</dbReference>
<protein>
    <recommendedName>
        <fullName evidence="3">F-box domain-containing protein</fullName>
    </recommendedName>
</protein>